<dbReference type="PANTHER" id="PTHR11941">
    <property type="entry name" value="ENOYL-COA HYDRATASE-RELATED"/>
    <property type="match status" value="1"/>
</dbReference>
<protein>
    <submittedName>
        <fullName evidence="4">Crotonase/enoyl-CoA hydratase family protein</fullName>
    </submittedName>
</protein>
<name>A0ABP9K8Y7_9NOCA</name>
<evidence type="ECO:0000256" key="1">
    <source>
        <dbReference type="ARBA" id="ARBA00005254"/>
    </source>
</evidence>
<gene>
    <name evidence="4" type="ORF">GCM10023318_24420</name>
</gene>
<keyword evidence="5" id="KW-1185">Reference proteome</keyword>
<dbReference type="InterPro" id="IPR014748">
    <property type="entry name" value="Enoyl-CoA_hydra_C"/>
</dbReference>
<keyword evidence="3" id="KW-0456">Lyase</keyword>
<dbReference type="SUPFAM" id="SSF52096">
    <property type="entry name" value="ClpP/crotonase"/>
    <property type="match status" value="1"/>
</dbReference>
<organism evidence="4 5">
    <name type="scientific">Nocardia callitridis</name>
    <dbReference type="NCBI Taxonomy" id="648753"/>
    <lineage>
        <taxon>Bacteria</taxon>
        <taxon>Bacillati</taxon>
        <taxon>Actinomycetota</taxon>
        <taxon>Actinomycetes</taxon>
        <taxon>Mycobacteriales</taxon>
        <taxon>Nocardiaceae</taxon>
        <taxon>Nocardia</taxon>
    </lineage>
</organism>
<comment type="similarity">
    <text evidence="1">Belongs to the enoyl-CoA hydratase/isomerase family.</text>
</comment>
<dbReference type="Proteomes" id="UP001500603">
    <property type="component" value="Unassembled WGS sequence"/>
</dbReference>
<keyword evidence="2" id="KW-0443">Lipid metabolism</keyword>
<evidence type="ECO:0000313" key="4">
    <source>
        <dbReference type="EMBL" id="GAA5052151.1"/>
    </source>
</evidence>
<accession>A0ABP9K8Y7</accession>
<dbReference type="Gene3D" id="3.90.226.10">
    <property type="entry name" value="2-enoyl-CoA Hydratase, Chain A, domain 1"/>
    <property type="match status" value="1"/>
</dbReference>
<evidence type="ECO:0000313" key="5">
    <source>
        <dbReference type="Proteomes" id="UP001500603"/>
    </source>
</evidence>
<reference evidence="5" key="1">
    <citation type="journal article" date="2019" name="Int. J. Syst. Evol. Microbiol.">
        <title>The Global Catalogue of Microorganisms (GCM) 10K type strain sequencing project: providing services to taxonomists for standard genome sequencing and annotation.</title>
        <authorList>
            <consortium name="The Broad Institute Genomics Platform"/>
            <consortium name="The Broad Institute Genome Sequencing Center for Infectious Disease"/>
            <person name="Wu L."/>
            <person name="Ma J."/>
        </authorList>
    </citation>
    <scope>NUCLEOTIDE SEQUENCE [LARGE SCALE GENOMIC DNA]</scope>
    <source>
        <strain evidence="5">JCM 18298</strain>
    </source>
</reference>
<comment type="caution">
    <text evidence="4">The sequence shown here is derived from an EMBL/GenBank/DDBJ whole genome shotgun (WGS) entry which is preliminary data.</text>
</comment>
<evidence type="ECO:0000256" key="2">
    <source>
        <dbReference type="ARBA" id="ARBA00023098"/>
    </source>
</evidence>
<dbReference type="InterPro" id="IPR001753">
    <property type="entry name" value="Enoyl-CoA_hydra/iso"/>
</dbReference>
<proteinExistence type="inferred from homology"/>
<dbReference type="InterPro" id="IPR029045">
    <property type="entry name" value="ClpP/crotonase-like_dom_sf"/>
</dbReference>
<dbReference type="Pfam" id="PF00378">
    <property type="entry name" value="ECH_1"/>
    <property type="match status" value="1"/>
</dbReference>
<dbReference type="Gene3D" id="1.10.12.10">
    <property type="entry name" value="Lyase 2-enoyl-coa Hydratase, Chain A, domain 2"/>
    <property type="match status" value="1"/>
</dbReference>
<dbReference type="EMBL" id="BAABJM010000002">
    <property type="protein sequence ID" value="GAA5052151.1"/>
    <property type="molecule type" value="Genomic_DNA"/>
</dbReference>
<dbReference type="PANTHER" id="PTHR11941:SF169">
    <property type="entry name" value="(7AS)-7A-METHYL-1,5-DIOXO-2,3,5,6,7,7A-HEXAHYDRO-1H-INDENE-CARBOXYL-COA HYDROLASE"/>
    <property type="match status" value="1"/>
</dbReference>
<sequence>MSDPTAELVTERHGAVLLVRLNRPQARNALTGAVIRGIGAAVRTAEQDPDVRVVVLTGTGDRAFCAGMDLRAFADGGDFSGNGDPDSVAAVDAYERLSRGKTDVPVIGAANGSAVGGGLELLLGCDIIIAAATASFGLPEVKRGLFPGGSGTALGSRIPLGVALEMTLTGEAIDADRAYRLGLANSVVPQEEVLTTALALAERIAANAPLGLAACKELVRLGVTDAASATERLSHWQAIVFSSEDAKEGASAFMQKRAPVWQGK</sequence>
<evidence type="ECO:0000256" key="3">
    <source>
        <dbReference type="ARBA" id="ARBA00023239"/>
    </source>
</evidence>
<dbReference type="RefSeq" id="WP_345495395.1">
    <property type="nucleotide sequence ID" value="NZ_BAABJM010000002.1"/>
</dbReference>
<dbReference type="CDD" id="cd06558">
    <property type="entry name" value="crotonase-like"/>
    <property type="match status" value="1"/>
</dbReference>